<dbReference type="InterPro" id="IPR002347">
    <property type="entry name" value="SDR_fam"/>
</dbReference>
<dbReference type="InterPro" id="IPR036291">
    <property type="entry name" value="NAD(P)-bd_dom_sf"/>
</dbReference>
<comment type="caution">
    <text evidence="10">The sequence shown here is derived from an EMBL/GenBank/DDBJ whole genome shotgun (WGS) entry which is preliminary data.</text>
</comment>
<reference evidence="11" key="1">
    <citation type="submission" date="2023-01" db="EMBL/GenBank/DDBJ databases">
        <title>Key to firefly adult light organ development and bioluminescence: homeobox transcription factors regulate luciferase expression and transportation to peroxisome.</title>
        <authorList>
            <person name="Fu X."/>
        </authorList>
    </citation>
    <scope>NUCLEOTIDE SEQUENCE [LARGE SCALE GENOMIC DNA]</scope>
</reference>
<evidence type="ECO:0000256" key="8">
    <source>
        <dbReference type="ARBA" id="ARBA00040243"/>
    </source>
</evidence>
<evidence type="ECO:0000256" key="7">
    <source>
        <dbReference type="ARBA" id="ARBA00023140"/>
    </source>
</evidence>
<dbReference type="Gene3D" id="3.30.1050.10">
    <property type="entry name" value="SCP2 sterol-binding domain"/>
    <property type="match status" value="1"/>
</dbReference>
<name>A0AAN7SJZ2_9COLE</name>
<evidence type="ECO:0000313" key="10">
    <source>
        <dbReference type="EMBL" id="KAK4883364.1"/>
    </source>
</evidence>
<evidence type="ECO:0000256" key="1">
    <source>
        <dbReference type="ARBA" id="ARBA00004173"/>
    </source>
</evidence>
<keyword evidence="5" id="KW-0560">Oxidoreductase</keyword>
<dbReference type="Proteomes" id="UP001353858">
    <property type="component" value="Unassembled WGS sequence"/>
</dbReference>
<comment type="subcellular location">
    <subcellularLocation>
        <location evidence="1">Mitochondrion</location>
    </subcellularLocation>
    <subcellularLocation>
        <location evidence="2">Peroxisome</location>
    </subcellularLocation>
</comment>
<feature type="domain" description="SCP2" evidence="9">
    <location>
        <begin position="384"/>
        <end position="481"/>
    </location>
</feature>
<dbReference type="NCBIfam" id="NF006133">
    <property type="entry name" value="PRK08278.1"/>
    <property type="match status" value="1"/>
</dbReference>
<dbReference type="FunFam" id="3.40.50.720:FF:000301">
    <property type="entry name" value="Hydroxysteroid dehydrogenase like 2"/>
    <property type="match status" value="1"/>
</dbReference>
<gene>
    <name evidence="10" type="ORF">RN001_006683</name>
</gene>
<dbReference type="InterPro" id="IPR051935">
    <property type="entry name" value="HSDL2"/>
</dbReference>
<dbReference type="GO" id="GO:0005777">
    <property type="term" value="C:peroxisome"/>
    <property type="evidence" value="ECO:0007669"/>
    <property type="project" value="UniProtKB-SubCell"/>
</dbReference>
<dbReference type="Gene3D" id="3.40.50.720">
    <property type="entry name" value="NAD(P)-binding Rossmann-like Domain"/>
    <property type="match status" value="1"/>
</dbReference>
<protein>
    <recommendedName>
        <fullName evidence="8">Hydroxysteroid dehydrogenase-like protein 2</fullName>
    </recommendedName>
</protein>
<evidence type="ECO:0000313" key="11">
    <source>
        <dbReference type="Proteomes" id="UP001353858"/>
    </source>
</evidence>
<dbReference type="GO" id="GO:0016491">
    <property type="term" value="F:oxidoreductase activity"/>
    <property type="evidence" value="ECO:0007669"/>
    <property type="project" value="UniProtKB-KW"/>
</dbReference>
<dbReference type="PRINTS" id="PR00081">
    <property type="entry name" value="GDHRDH"/>
</dbReference>
<dbReference type="InterPro" id="IPR003033">
    <property type="entry name" value="SCP2_sterol-bd_dom"/>
</dbReference>
<dbReference type="GO" id="GO:0005739">
    <property type="term" value="C:mitochondrion"/>
    <property type="evidence" value="ECO:0007669"/>
    <property type="project" value="UniProtKB-SubCell"/>
</dbReference>
<proteinExistence type="inferred from homology"/>
<dbReference type="Pfam" id="PF00106">
    <property type="entry name" value="adh_short"/>
    <property type="match status" value="1"/>
</dbReference>
<organism evidence="10 11">
    <name type="scientific">Aquatica leii</name>
    <dbReference type="NCBI Taxonomy" id="1421715"/>
    <lineage>
        <taxon>Eukaryota</taxon>
        <taxon>Metazoa</taxon>
        <taxon>Ecdysozoa</taxon>
        <taxon>Arthropoda</taxon>
        <taxon>Hexapoda</taxon>
        <taxon>Insecta</taxon>
        <taxon>Pterygota</taxon>
        <taxon>Neoptera</taxon>
        <taxon>Endopterygota</taxon>
        <taxon>Coleoptera</taxon>
        <taxon>Polyphaga</taxon>
        <taxon>Elateriformia</taxon>
        <taxon>Elateroidea</taxon>
        <taxon>Lampyridae</taxon>
        <taxon>Luciolinae</taxon>
        <taxon>Aquatica</taxon>
    </lineage>
</organism>
<keyword evidence="6" id="KW-0496">Mitochondrion</keyword>
<accession>A0AAN7SJZ2</accession>
<dbReference type="PANTHER" id="PTHR42808">
    <property type="entry name" value="HYDROXYSTEROID DEHYDROGENASE-LIKE PROTEIN 2"/>
    <property type="match status" value="1"/>
</dbReference>
<evidence type="ECO:0000256" key="6">
    <source>
        <dbReference type="ARBA" id="ARBA00023128"/>
    </source>
</evidence>
<comment type="similarity">
    <text evidence="3">Belongs to the short-chain dehydrogenases/reductases (SDR) family.</text>
</comment>
<dbReference type="PANTHER" id="PTHR42808:SF3">
    <property type="entry name" value="HYDROXYSTEROID DEHYDROGENASE-LIKE PROTEIN 2"/>
    <property type="match status" value="1"/>
</dbReference>
<evidence type="ECO:0000259" key="9">
    <source>
        <dbReference type="Pfam" id="PF02036"/>
    </source>
</evidence>
<dbReference type="SUPFAM" id="SSF55718">
    <property type="entry name" value="SCP-like"/>
    <property type="match status" value="1"/>
</dbReference>
<evidence type="ECO:0000256" key="4">
    <source>
        <dbReference type="ARBA" id="ARBA00022857"/>
    </source>
</evidence>
<dbReference type="SUPFAM" id="SSF51735">
    <property type="entry name" value="NAD(P)-binding Rossmann-fold domains"/>
    <property type="match status" value="1"/>
</dbReference>
<evidence type="ECO:0000256" key="5">
    <source>
        <dbReference type="ARBA" id="ARBA00023002"/>
    </source>
</evidence>
<evidence type="ECO:0000256" key="2">
    <source>
        <dbReference type="ARBA" id="ARBA00004275"/>
    </source>
</evidence>
<evidence type="ECO:0000256" key="3">
    <source>
        <dbReference type="ARBA" id="ARBA00006484"/>
    </source>
</evidence>
<keyword evidence="4" id="KW-0521">NADP</keyword>
<dbReference type="AlphaFoldDB" id="A0AAN7SJZ2"/>
<sequence>MSWATPWTEVRAQLNNTSMWTLSTHGLLRDLPRPEFNLRGRLSTFSCESISTHLVANVLRVDFTPLELHFNIDGTIINYRVNMDDMGVQLISKTKKLKGKTIFLTGNSKSIGRAIALKAAQDGANVVFASDIDMSDIAKEVDAAGGRGFSVKMDIRHENHVEAAVEEAANRFGGIDILINNSNLITSTDTEETSMKDFDEVYAINVRGTFLVIKMCLPYLKTGKEPHILNISPPINLHRRWFAGRVSYTMAKYGMSMCVLGMAQEFKGYDIMVNSLWPRNVIENENEAKSKSKDVCRKADIMGDAAYSILTKVPKPTGIFYYDDQALKEDGIVDFDKYCVNPKLARQIILMTYVDDSGIVYKKSDISKKTVKIEKHEIGQRLEEVLQRMESLFDEKLVKKVNALYQITVTGTATKETFLDLRSGSGQFRLGIPSDKPDLHLTMDEACFYEIFVQGIKPMFAYTNGRFTMKGDESKILLLDNVIVVCKSKI</sequence>
<keyword evidence="11" id="KW-1185">Reference proteome</keyword>
<keyword evidence="7" id="KW-0576">Peroxisome</keyword>
<dbReference type="EMBL" id="JARPUR010000002">
    <property type="protein sequence ID" value="KAK4883364.1"/>
    <property type="molecule type" value="Genomic_DNA"/>
</dbReference>
<dbReference type="Pfam" id="PF02036">
    <property type="entry name" value="SCP2"/>
    <property type="match status" value="1"/>
</dbReference>
<dbReference type="InterPro" id="IPR036527">
    <property type="entry name" value="SCP2_sterol-bd_dom_sf"/>
</dbReference>